<dbReference type="SUPFAM" id="SSF54928">
    <property type="entry name" value="RNA-binding domain, RBD"/>
    <property type="match status" value="1"/>
</dbReference>
<dbReference type="PROSITE" id="PS51450">
    <property type="entry name" value="LRR"/>
    <property type="match status" value="1"/>
</dbReference>
<evidence type="ECO:0000256" key="2">
    <source>
        <dbReference type="ARBA" id="ARBA00009285"/>
    </source>
</evidence>
<evidence type="ECO:0000256" key="5">
    <source>
        <dbReference type="ARBA" id="ARBA00022737"/>
    </source>
</evidence>
<dbReference type="InterPro" id="IPR035979">
    <property type="entry name" value="RBD_domain_sf"/>
</dbReference>
<dbReference type="PROSITE" id="PS51281">
    <property type="entry name" value="TAP_C"/>
    <property type="match status" value="1"/>
</dbReference>
<dbReference type="InterPro" id="IPR057125">
    <property type="entry name" value="NXF1/2/3/5-like_LRR"/>
</dbReference>
<accession>A0ABY7FFM2</accession>
<dbReference type="Gene3D" id="3.80.10.10">
    <property type="entry name" value="Ribonuclease Inhibitor"/>
    <property type="match status" value="1"/>
</dbReference>
<dbReference type="PROSITE" id="PS50177">
    <property type="entry name" value="NTF2_DOMAIN"/>
    <property type="match status" value="1"/>
</dbReference>
<keyword evidence="5" id="KW-0677">Repeat</keyword>
<sequence>MAEFRVTTDRDGSRSFNGGGGYGYGGSSYNRGRGGYSGGRGRGDAGIFKRLGLPLDRKTMGDSDWYKVTIPWGKKTEKDFILKSINDHIDVPFVPTYMTILVKPSQPPNIPMGKEEIDKLKVCMSNRYDPATKALNLSCLHTDQELAQSNLFMCLARPQVMSNVVKVIKENIPELVQLDVSNNKLQSLEHLGGLVPSTPDMKVLNLANNKINMLEELRKVQKWKIDWLTLDGNPLCDKFNDHTAYVSGVRRLFPKVLKLDTTDLPPPITFDIEARTDLPKSKIISWSTTLMIEQDWRERTMRQPCFHCPHLITQLFKTTRKFKTLKNGNKIVAQLCLLPKTQHDPNSFVVDCNFATAQMISFNIQGVFKEVDKKSDKPPMRAFSRTFVTVASGSGMVIVNDVLTVTNASPDQIQTAFKNPAPTPSSSPIPQTSPTEPFAAAGLTEIQTQMNNWEYAKAGQNFLELQQKGLIPPEAFKTSGHVKMY</sequence>
<evidence type="ECO:0000256" key="4">
    <source>
        <dbReference type="ARBA" id="ARBA00022614"/>
    </source>
</evidence>
<feature type="region of interest" description="Disordered" evidence="8">
    <location>
        <begin position="415"/>
        <end position="436"/>
    </location>
</feature>
<name>A0ABY7FFM2_MYAAR</name>
<dbReference type="InterPro" id="IPR005637">
    <property type="entry name" value="TAP_C_dom"/>
</dbReference>
<keyword evidence="4" id="KW-0433">Leucine-rich repeat</keyword>
<dbReference type="Pfam" id="PF03943">
    <property type="entry name" value="TAP_C"/>
    <property type="match status" value="1"/>
</dbReference>
<gene>
    <name evidence="11" type="ORF">MAR_001389</name>
</gene>
<keyword evidence="6" id="KW-0509">mRNA transport</keyword>
<organism evidence="11 12">
    <name type="scientific">Mya arenaria</name>
    <name type="common">Soft-shell clam</name>
    <dbReference type="NCBI Taxonomy" id="6604"/>
    <lineage>
        <taxon>Eukaryota</taxon>
        <taxon>Metazoa</taxon>
        <taxon>Spiralia</taxon>
        <taxon>Lophotrochozoa</taxon>
        <taxon>Mollusca</taxon>
        <taxon>Bivalvia</taxon>
        <taxon>Autobranchia</taxon>
        <taxon>Heteroconchia</taxon>
        <taxon>Euheterodonta</taxon>
        <taxon>Imparidentia</taxon>
        <taxon>Neoheterodontei</taxon>
        <taxon>Myida</taxon>
        <taxon>Myoidea</taxon>
        <taxon>Myidae</taxon>
        <taxon>Mya</taxon>
    </lineage>
</organism>
<dbReference type="InterPro" id="IPR015245">
    <property type="entry name" value="Tap_RNA-bd"/>
</dbReference>
<feature type="domain" description="TAP-C" evidence="10">
    <location>
        <begin position="424"/>
        <end position="479"/>
    </location>
</feature>
<dbReference type="InterPro" id="IPR001611">
    <property type="entry name" value="Leu-rich_rpt"/>
</dbReference>
<dbReference type="SUPFAM" id="SSF46934">
    <property type="entry name" value="UBA-like"/>
    <property type="match status" value="1"/>
</dbReference>
<dbReference type="InterPro" id="IPR032675">
    <property type="entry name" value="LRR_dom_sf"/>
</dbReference>
<dbReference type="SUPFAM" id="SSF54427">
    <property type="entry name" value="NTF2-like"/>
    <property type="match status" value="1"/>
</dbReference>
<evidence type="ECO:0000259" key="9">
    <source>
        <dbReference type="PROSITE" id="PS50177"/>
    </source>
</evidence>
<dbReference type="Pfam" id="PF22602">
    <property type="entry name" value="NXF_NTF2"/>
    <property type="match status" value="1"/>
</dbReference>
<feature type="domain" description="NTF2" evidence="9">
    <location>
        <begin position="360"/>
        <end position="405"/>
    </location>
</feature>
<dbReference type="Proteomes" id="UP001164746">
    <property type="component" value="Chromosome 11"/>
</dbReference>
<dbReference type="PANTHER" id="PTHR10662">
    <property type="entry name" value="NUCLEAR RNA EXPORT FACTOR"/>
    <property type="match status" value="1"/>
</dbReference>
<reference evidence="11" key="1">
    <citation type="submission" date="2022-11" db="EMBL/GenBank/DDBJ databases">
        <title>Centuries of genome instability and evolution in soft-shell clam transmissible cancer (bioRxiv).</title>
        <authorList>
            <person name="Hart S.F.M."/>
            <person name="Yonemitsu M.A."/>
            <person name="Giersch R.M."/>
            <person name="Beal B.F."/>
            <person name="Arriagada G."/>
            <person name="Davis B.W."/>
            <person name="Ostrander E.A."/>
            <person name="Goff S.P."/>
            <person name="Metzger M.J."/>
        </authorList>
    </citation>
    <scope>NUCLEOTIDE SEQUENCE</scope>
    <source>
        <strain evidence="11">MELC-2E11</strain>
        <tissue evidence="11">Siphon/mantle</tissue>
    </source>
</reference>
<dbReference type="InterPro" id="IPR012677">
    <property type="entry name" value="Nucleotide-bd_a/b_plait_sf"/>
</dbReference>
<comment type="subcellular location">
    <subcellularLocation>
        <location evidence="1">Nucleus</location>
        <location evidence="1">Nucleoplasm</location>
    </subcellularLocation>
</comment>
<dbReference type="InterPro" id="IPR032710">
    <property type="entry name" value="NTF2-like_dom_sf"/>
</dbReference>
<dbReference type="InterPro" id="IPR018222">
    <property type="entry name" value="Nuclear_transport_factor_2_euk"/>
</dbReference>
<proteinExistence type="inferred from homology"/>
<protein>
    <submittedName>
        <fullName evidence="11">NXF1-like protein</fullName>
    </submittedName>
</protein>
<dbReference type="PANTHER" id="PTHR10662:SF22">
    <property type="entry name" value="NUCLEAR RNA EXPORT FACTOR 1"/>
    <property type="match status" value="1"/>
</dbReference>
<evidence type="ECO:0000259" key="10">
    <source>
        <dbReference type="PROSITE" id="PS51281"/>
    </source>
</evidence>
<keyword evidence="7" id="KW-0539">Nucleus</keyword>
<evidence type="ECO:0000256" key="3">
    <source>
        <dbReference type="ARBA" id="ARBA00022448"/>
    </source>
</evidence>
<dbReference type="SUPFAM" id="SSF52058">
    <property type="entry name" value="L domain-like"/>
    <property type="match status" value="1"/>
</dbReference>
<dbReference type="Pfam" id="PF09162">
    <property type="entry name" value="Tap-RNA_bind"/>
    <property type="match status" value="1"/>
</dbReference>
<dbReference type="InterPro" id="IPR002075">
    <property type="entry name" value="NTF2_dom"/>
</dbReference>
<dbReference type="InterPro" id="IPR009060">
    <property type="entry name" value="UBA-like_sf"/>
</dbReference>
<keyword evidence="3" id="KW-0813">Transport</keyword>
<comment type="similarity">
    <text evidence="2">Belongs to the NXF family.</text>
</comment>
<dbReference type="Pfam" id="PF24048">
    <property type="entry name" value="LRR_NXF1-5"/>
    <property type="match status" value="1"/>
</dbReference>
<evidence type="ECO:0000256" key="8">
    <source>
        <dbReference type="SAM" id="MobiDB-lite"/>
    </source>
</evidence>
<evidence type="ECO:0000313" key="12">
    <source>
        <dbReference type="Proteomes" id="UP001164746"/>
    </source>
</evidence>
<evidence type="ECO:0000256" key="6">
    <source>
        <dbReference type="ARBA" id="ARBA00022816"/>
    </source>
</evidence>
<dbReference type="Gene3D" id="1.10.8.10">
    <property type="entry name" value="DNA helicase RuvA subunit, C-terminal domain"/>
    <property type="match status" value="1"/>
</dbReference>
<evidence type="ECO:0000313" key="11">
    <source>
        <dbReference type="EMBL" id="WAR19551.1"/>
    </source>
</evidence>
<evidence type="ECO:0000256" key="1">
    <source>
        <dbReference type="ARBA" id="ARBA00004642"/>
    </source>
</evidence>
<dbReference type="InterPro" id="IPR030217">
    <property type="entry name" value="NXF_fam"/>
</dbReference>
<evidence type="ECO:0000256" key="7">
    <source>
        <dbReference type="ARBA" id="ARBA00023242"/>
    </source>
</evidence>
<keyword evidence="12" id="KW-1185">Reference proteome</keyword>
<dbReference type="EMBL" id="CP111022">
    <property type="protein sequence ID" value="WAR19551.1"/>
    <property type="molecule type" value="Genomic_DNA"/>
</dbReference>
<dbReference type="Gene3D" id="3.30.70.330">
    <property type="match status" value="1"/>
</dbReference>
<dbReference type="Gene3D" id="3.10.450.50">
    <property type="match status" value="1"/>
</dbReference>